<reference evidence="7 8" key="2">
    <citation type="submission" date="2018-11" db="EMBL/GenBank/DDBJ databases">
        <authorList>
            <consortium name="Pathogen Informatics"/>
        </authorList>
    </citation>
    <scope>NUCLEOTIDE SEQUENCE [LARGE SCALE GENOMIC DNA]</scope>
</reference>
<proteinExistence type="predicted"/>
<organism evidence="9">
    <name type="scientific">Nippostrongylus brasiliensis</name>
    <name type="common">Rat hookworm</name>
    <dbReference type="NCBI Taxonomy" id="27835"/>
    <lineage>
        <taxon>Eukaryota</taxon>
        <taxon>Metazoa</taxon>
        <taxon>Ecdysozoa</taxon>
        <taxon>Nematoda</taxon>
        <taxon>Chromadorea</taxon>
        <taxon>Rhabditida</taxon>
        <taxon>Rhabditina</taxon>
        <taxon>Rhabditomorpha</taxon>
        <taxon>Strongyloidea</taxon>
        <taxon>Heligmosomidae</taxon>
        <taxon>Nippostrongylus</taxon>
    </lineage>
</organism>
<dbReference type="InterPro" id="IPR020846">
    <property type="entry name" value="MFS_dom"/>
</dbReference>
<feature type="transmembrane region" description="Helical" evidence="5">
    <location>
        <begin position="5"/>
        <end position="28"/>
    </location>
</feature>
<feature type="transmembrane region" description="Helical" evidence="5">
    <location>
        <begin position="324"/>
        <end position="344"/>
    </location>
</feature>
<keyword evidence="2 5" id="KW-0812">Transmembrane</keyword>
<accession>A0A0N4YK48</accession>
<comment type="subcellular location">
    <subcellularLocation>
        <location evidence="1">Membrane</location>
        <topology evidence="1">Multi-pass membrane protein</topology>
    </subcellularLocation>
</comment>
<feature type="transmembrane region" description="Helical" evidence="5">
    <location>
        <begin position="283"/>
        <end position="304"/>
    </location>
</feature>
<dbReference type="AlphaFoldDB" id="A0A0N4YK48"/>
<evidence type="ECO:0000313" key="7">
    <source>
        <dbReference type="EMBL" id="VDL81015.1"/>
    </source>
</evidence>
<dbReference type="Proteomes" id="UP000271162">
    <property type="component" value="Unassembled WGS sequence"/>
</dbReference>
<keyword evidence="8" id="KW-1185">Reference proteome</keyword>
<gene>
    <name evidence="7" type="ORF">NBR_LOCUS17388</name>
</gene>
<sequence>MGRYVVMVCIVAELMILPEVSSMFYMMYAEKEVCTLYQEIGRENCTTPALKYQFRSVNVEWNYFCESAKAIKNSISVQMIGVLIGSVVFGQLSDSFGRRKGLLATIIGMAVGWVVVARSSDIVQFTITRTVVGFFTGGSISLVFIAFLDFLDELSRPDGFRVLNVFIMENIPKKHRMLINMVITWSPNMLPFAGLAWLTGDWRSLALANAVVCIPGLLFCLVFIHESPRWLIQRGRLDEAREIMEKEHGTNKQGLVYESFDGVVKAEYELSLRAATQKRRYSYYHLFYTPRLATTTIVLAFSFFSTSIVNYGILFNMEKLSGSIYLNSVYTGLMRYACNLAFGYADLKYQRIGRKFVHTSGLVTILISLSVVIVAYALDLNHALKDEIRVFILLASSMTSQVGHFLVNAFVPQTRVVLGETFTLDFFRVNVSLFLQFGCQRTSGS</sequence>
<dbReference type="GO" id="GO:0022857">
    <property type="term" value="F:transmembrane transporter activity"/>
    <property type="evidence" value="ECO:0007669"/>
    <property type="project" value="InterPro"/>
</dbReference>
<feature type="transmembrane region" description="Helical" evidence="5">
    <location>
        <begin position="101"/>
        <end position="119"/>
    </location>
</feature>
<dbReference type="OMA" id="EIGFIQT"/>
<dbReference type="GO" id="GO:0016020">
    <property type="term" value="C:membrane"/>
    <property type="evidence" value="ECO:0007669"/>
    <property type="project" value="UniProtKB-SubCell"/>
</dbReference>
<keyword evidence="3 5" id="KW-1133">Transmembrane helix</keyword>
<dbReference type="WBParaSite" id="NBR_0001738701-mRNA-1">
    <property type="protein sequence ID" value="NBR_0001738701-mRNA-1"/>
    <property type="gene ID" value="NBR_0001738701"/>
</dbReference>
<dbReference type="Gene3D" id="1.20.1250.20">
    <property type="entry name" value="MFS general substrate transporter like domains"/>
    <property type="match status" value="1"/>
</dbReference>
<dbReference type="SUPFAM" id="SSF103473">
    <property type="entry name" value="MFS general substrate transporter"/>
    <property type="match status" value="1"/>
</dbReference>
<evidence type="ECO:0000313" key="9">
    <source>
        <dbReference type="WBParaSite" id="NBR_0001738701-mRNA-1"/>
    </source>
</evidence>
<dbReference type="Pfam" id="PF07690">
    <property type="entry name" value="MFS_1"/>
    <property type="match status" value="1"/>
</dbReference>
<feature type="transmembrane region" description="Helical" evidence="5">
    <location>
        <begin position="178"/>
        <end position="198"/>
    </location>
</feature>
<dbReference type="InterPro" id="IPR036259">
    <property type="entry name" value="MFS_trans_sf"/>
</dbReference>
<protein>
    <submittedName>
        <fullName evidence="9">MFS domain-containing protein</fullName>
    </submittedName>
</protein>
<reference evidence="9" key="1">
    <citation type="submission" date="2017-02" db="UniProtKB">
        <authorList>
            <consortium name="WormBaseParasite"/>
        </authorList>
    </citation>
    <scope>IDENTIFICATION</scope>
</reference>
<dbReference type="InterPro" id="IPR011701">
    <property type="entry name" value="MFS"/>
</dbReference>
<dbReference type="PANTHER" id="PTHR24064">
    <property type="entry name" value="SOLUTE CARRIER FAMILY 22 MEMBER"/>
    <property type="match status" value="1"/>
</dbReference>
<evidence type="ECO:0000256" key="3">
    <source>
        <dbReference type="ARBA" id="ARBA00022989"/>
    </source>
</evidence>
<evidence type="ECO:0000313" key="8">
    <source>
        <dbReference type="Proteomes" id="UP000271162"/>
    </source>
</evidence>
<feature type="transmembrane region" description="Helical" evidence="5">
    <location>
        <begin position="204"/>
        <end position="224"/>
    </location>
</feature>
<dbReference type="PROSITE" id="PS50850">
    <property type="entry name" value="MFS"/>
    <property type="match status" value="1"/>
</dbReference>
<feature type="transmembrane region" description="Helical" evidence="5">
    <location>
        <begin position="131"/>
        <end position="151"/>
    </location>
</feature>
<evidence type="ECO:0000256" key="1">
    <source>
        <dbReference type="ARBA" id="ARBA00004141"/>
    </source>
</evidence>
<feature type="transmembrane region" description="Helical" evidence="5">
    <location>
        <begin position="356"/>
        <end position="378"/>
    </location>
</feature>
<feature type="transmembrane region" description="Helical" evidence="5">
    <location>
        <begin position="390"/>
        <end position="411"/>
    </location>
</feature>
<evidence type="ECO:0000259" key="6">
    <source>
        <dbReference type="PROSITE" id="PS50850"/>
    </source>
</evidence>
<keyword evidence="4 5" id="KW-0472">Membrane</keyword>
<evidence type="ECO:0000256" key="2">
    <source>
        <dbReference type="ARBA" id="ARBA00022692"/>
    </source>
</evidence>
<feature type="domain" description="Major facilitator superfamily (MFS) profile" evidence="6">
    <location>
        <begin position="5"/>
        <end position="445"/>
    </location>
</feature>
<evidence type="ECO:0000256" key="5">
    <source>
        <dbReference type="SAM" id="Phobius"/>
    </source>
</evidence>
<evidence type="ECO:0000256" key="4">
    <source>
        <dbReference type="ARBA" id="ARBA00023136"/>
    </source>
</evidence>
<dbReference type="STRING" id="27835.A0A0N4YK48"/>
<feature type="transmembrane region" description="Helical" evidence="5">
    <location>
        <begin position="70"/>
        <end position="89"/>
    </location>
</feature>
<dbReference type="EMBL" id="UYSL01022734">
    <property type="protein sequence ID" value="VDL81015.1"/>
    <property type="molecule type" value="Genomic_DNA"/>
</dbReference>
<name>A0A0N4YK48_NIPBR</name>